<dbReference type="EMBL" id="BSNI01000002">
    <property type="protein sequence ID" value="GLQ16503.1"/>
    <property type="molecule type" value="Genomic_DNA"/>
</dbReference>
<reference evidence="2" key="2">
    <citation type="submission" date="2023-01" db="EMBL/GenBank/DDBJ databases">
        <title>Draft genome sequence of Maritalea porphyrae strain NBRC 107169.</title>
        <authorList>
            <person name="Sun Q."/>
            <person name="Mori K."/>
        </authorList>
    </citation>
    <scope>NUCLEOTIDE SEQUENCE</scope>
    <source>
        <strain evidence="2">NBRC 107169</strain>
    </source>
</reference>
<dbReference type="Pfam" id="PF00583">
    <property type="entry name" value="Acetyltransf_1"/>
    <property type="match status" value="1"/>
</dbReference>
<keyword evidence="3" id="KW-1185">Reference proteome</keyword>
<dbReference type="CDD" id="cd04301">
    <property type="entry name" value="NAT_SF"/>
    <property type="match status" value="1"/>
</dbReference>
<protein>
    <submittedName>
        <fullName evidence="2">GNAT family acetyltransferase</fullName>
    </submittedName>
</protein>
<reference evidence="2" key="1">
    <citation type="journal article" date="2014" name="Int. J. Syst. Evol. Microbiol.">
        <title>Complete genome of a new Firmicutes species belonging to the dominant human colonic microbiota ('Ruminococcus bicirculans') reveals two chromosomes and a selective capacity to utilize plant glucans.</title>
        <authorList>
            <consortium name="NISC Comparative Sequencing Program"/>
            <person name="Wegmann U."/>
            <person name="Louis P."/>
            <person name="Goesmann A."/>
            <person name="Henrissat B."/>
            <person name="Duncan S.H."/>
            <person name="Flint H.J."/>
        </authorList>
    </citation>
    <scope>NUCLEOTIDE SEQUENCE</scope>
    <source>
        <strain evidence="2">NBRC 107169</strain>
    </source>
</reference>
<evidence type="ECO:0000313" key="2">
    <source>
        <dbReference type="EMBL" id="GLQ16503.1"/>
    </source>
</evidence>
<name>A0ABQ5UMH1_9HYPH</name>
<dbReference type="PROSITE" id="PS51186">
    <property type="entry name" value="GNAT"/>
    <property type="match status" value="1"/>
</dbReference>
<comment type="caution">
    <text evidence="2">The sequence shown here is derived from an EMBL/GenBank/DDBJ whole genome shotgun (WGS) entry which is preliminary data.</text>
</comment>
<gene>
    <name evidence="2" type="ORF">GCM10007879_07520</name>
</gene>
<dbReference type="RefSeq" id="WP_284362150.1">
    <property type="nucleotide sequence ID" value="NZ_BSNI01000002.1"/>
</dbReference>
<dbReference type="SUPFAM" id="SSF55729">
    <property type="entry name" value="Acyl-CoA N-acyltransferases (Nat)"/>
    <property type="match status" value="1"/>
</dbReference>
<proteinExistence type="predicted"/>
<dbReference type="PIRSF" id="PIRSF028520">
    <property type="entry name" value="UCP028520"/>
    <property type="match status" value="1"/>
</dbReference>
<sequence length="153" mass="17333">MLSNEQFERVLTLNNIHAKETSYLETADLERLISRSYLTKTIGELDAFLITMSHSSPHDGINFSWFKERFDSFAYIDRIVTAGHARGKGHAKSLYLALMDKAKEDGIDMVCCEINHSPPNPGSVAFHEKLGFEMIDTADLSEDKTVGYWTKKL</sequence>
<evidence type="ECO:0000313" key="3">
    <source>
        <dbReference type="Proteomes" id="UP001161405"/>
    </source>
</evidence>
<feature type="domain" description="N-acetyltransferase" evidence="1">
    <location>
        <begin position="1"/>
        <end position="153"/>
    </location>
</feature>
<dbReference type="Gene3D" id="3.40.630.30">
    <property type="match status" value="1"/>
</dbReference>
<organism evidence="2 3">
    <name type="scientific">Maritalea porphyrae</name>
    <dbReference type="NCBI Taxonomy" id="880732"/>
    <lineage>
        <taxon>Bacteria</taxon>
        <taxon>Pseudomonadati</taxon>
        <taxon>Pseudomonadota</taxon>
        <taxon>Alphaproteobacteria</taxon>
        <taxon>Hyphomicrobiales</taxon>
        <taxon>Devosiaceae</taxon>
        <taxon>Maritalea</taxon>
    </lineage>
</organism>
<dbReference type="InterPro" id="IPR016181">
    <property type="entry name" value="Acyl_CoA_acyltransferase"/>
</dbReference>
<evidence type="ECO:0000259" key="1">
    <source>
        <dbReference type="PROSITE" id="PS51186"/>
    </source>
</evidence>
<dbReference type="InterPro" id="IPR000182">
    <property type="entry name" value="GNAT_dom"/>
</dbReference>
<dbReference type="Proteomes" id="UP001161405">
    <property type="component" value="Unassembled WGS sequence"/>
</dbReference>
<dbReference type="InterPro" id="IPR016890">
    <property type="entry name" value="UCP028520"/>
</dbReference>
<accession>A0ABQ5UMH1</accession>